<feature type="transmembrane region" description="Helical" evidence="7">
    <location>
        <begin position="197"/>
        <end position="218"/>
    </location>
</feature>
<dbReference type="GO" id="GO:0005886">
    <property type="term" value="C:plasma membrane"/>
    <property type="evidence" value="ECO:0007669"/>
    <property type="project" value="UniProtKB-SubCell"/>
</dbReference>
<evidence type="ECO:0000313" key="9">
    <source>
        <dbReference type="Proteomes" id="UP000297453"/>
    </source>
</evidence>
<comment type="subcellular location">
    <subcellularLocation>
        <location evidence="1">Cell membrane</location>
        <topology evidence="1">Multi-pass membrane protein</topology>
    </subcellularLocation>
</comment>
<dbReference type="PANTHER" id="PTHR33567">
    <property type="entry name" value="CHROMATE ION TRANSPORTER (EUROFUNG)"/>
    <property type="match status" value="1"/>
</dbReference>
<dbReference type="InterPro" id="IPR003370">
    <property type="entry name" value="Chromate_transpt"/>
</dbReference>
<keyword evidence="5 7" id="KW-1133">Transmembrane helix</keyword>
<keyword evidence="3" id="KW-1003">Cell membrane</keyword>
<feature type="transmembrane region" description="Helical" evidence="7">
    <location>
        <begin position="111"/>
        <end position="130"/>
    </location>
</feature>
<dbReference type="PANTHER" id="PTHR33567:SF3">
    <property type="entry name" value="CHROMATE ION TRANSPORTER (EUROFUNG)"/>
    <property type="match status" value="1"/>
</dbReference>
<feature type="transmembrane region" description="Helical" evidence="7">
    <location>
        <begin position="159"/>
        <end position="177"/>
    </location>
</feature>
<feature type="transmembrane region" description="Helical" evidence="7">
    <location>
        <begin position="295"/>
        <end position="316"/>
    </location>
</feature>
<evidence type="ECO:0000256" key="7">
    <source>
        <dbReference type="SAM" id="Phobius"/>
    </source>
</evidence>
<dbReference type="NCBIfam" id="TIGR00937">
    <property type="entry name" value="2A51"/>
    <property type="match status" value="1"/>
</dbReference>
<dbReference type="EMBL" id="RQEP01000005">
    <property type="protein sequence ID" value="TGK06643.1"/>
    <property type="molecule type" value="Genomic_DNA"/>
</dbReference>
<evidence type="ECO:0000256" key="1">
    <source>
        <dbReference type="ARBA" id="ARBA00004651"/>
    </source>
</evidence>
<dbReference type="AlphaFoldDB" id="A0A4R9G5I3"/>
<dbReference type="OrthoDB" id="9788907at2"/>
<name>A0A4R9G5I3_9LEPT</name>
<feature type="transmembrane region" description="Helical" evidence="7">
    <location>
        <begin position="78"/>
        <end position="99"/>
    </location>
</feature>
<comment type="caution">
    <text evidence="8">The sequence shown here is derived from an EMBL/GenBank/DDBJ whole genome shotgun (WGS) entry which is preliminary data.</text>
</comment>
<gene>
    <name evidence="8" type="primary">chrA</name>
    <name evidence="8" type="ORF">EHO59_00420</name>
</gene>
<evidence type="ECO:0000256" key="4">
    <source>
        <dbReference type="ARBA" id="ARBA00022692"/>
    </source>
</evidence>
<reference evidence="8" key="1">
    <citation type="journal article" date="2019" name="PLoS Negl. Trop. Dis.">
        <title>Revisiting the worldwide diversity of Leptospira species in the environment.</title>
        <authorList>
            <person name="Vincent A.T."/>
            <person name="Schiettekatte O."/>
            <person name="Bourhy P."/>
            <person name="Veyrier F.J."/>
            <person name="Picardeau M."/>
        </authorList>
    </citation>
    <scope>NUCLEOTIDE SEQUENCE [LARGE SCALE GENOMIC DNA]</scope>
    <source>
        <strain evidence="8">SSS9</strain>
    </source>
</reference>
<dbReference type="Proteomes" id="UP000297453">
    <property type="component" value="Unassembled WGS sequence"/>
</dbReference>
<keyword evidence="9" id="KW-1185">Reference proteome</keyword>
<evidence type="ECO:0000256" key="3">
    <source>
        <dbReference type="ARBA" id="ARBA00022475"/>
    </source>
</evidence>
<feature type="transmembrane region" description="Helical" evidence="7">
    <location>
        <begin position="7"/>
        <end position="29"/>
    </location>
</feature>
<keyword evidence="6 7" id="KW-0472">Membrane</keyword>
<sequence length="390" mass="42851">MHESWEVFLTFLKLGLISFGGPIAHIAYFHTEFVKKKLWIKEEQFNELLAVCQILPGPASSQMGISIGTIRSGWKGGILAWTGFTLPSALLLFIFAILVKSNIIPDLRWVHGLKLVACAVISQAVCSMWGSYAKDLRGITLCLSAFLASVLFRNAYSQILIIFVSASIGFLFSSKIVSDDPRDFQTSSFLEFASPKNAFYCLLIFFFLLFTLPFIDFLYKDPLLDIVDGFYRSGALVFGGGHVVLPLLEGETVQKGLLSSEIFLIGYGAAQAVPGPMFTFATFLGAMIQGVTGAILATISVFLPSFLLVFGIFPFWQKLRKYPKVEAALTTIQPAVLGILLAALYDPVLVSTIRSGLDSVIVMVLFVFAFFFQLPSWVIVLAGLFSSFLG</sequence>
<evidence type="ECO:0000313" key="8">
    <source>
        <dbReference type="EMBL" id="TGK06643.1"/>
    </source>
</evidence>
<dbReference type="GO" id="GO:0015109">
    <property type="term" value="F:chromate transmembrane transporter activity"/>
    <property type="evidence" value="ECO:0007669"/>
    <property type="project" value="InterPro"/>
</dbReference>
<accession>A0A4R9G5I3</accession>
<dbReference type="Pfam" id="PF02417">
    <property type="entry name" value="Chromate_transp"/>
    <property type="match status" value="2"/>
</dbReference>
<organism evidence="8 9">
    <name type="scientific">Leptospira semungkisensis</name>
    <dbReference type="NCBI Taxonomy" id="2484985"/>
    <lineage>
        <taxon>Bacteria</taxon>
        <taxon>Pseudomonadati</taxon>
        <taxon>Spirochaetota</taxon>
        <taxon>Spirochaetia</taxon>
        <taxon>Leptospirales</taxon>
        <taxon>Leptospiraceae</taxon>
        <taxon>Leptospira</taxon>
    </lineage>
</organism>
<evidence type="ECO:0000256" key="6">
    <source>
        <dbReference type="ARBA" id="ARBA00023136"/>
    </source>
</evidence>
<dbReference type="InterPro" id="IPR014047">
    <property type="entry name" value="Chr_Tranpt_l_chain"/>
</dbReference>
<feature type="transmembrane region" description="Helical" evidence="7">
    <location>
        <begin position="328"/>
        <end position="348"/>
    </location>
</feature>
<keyword evidence="4 7" id="KW-0812">Transmembrane</keyword>
<comment type="similarity">
    <text evidence="2">Belongs to the chromate ion transporter (CHR) (TC 2.A.51) family.</text>
</comment>
<proteinExistence type="inferred from homology"/>
<evidence type="ECO:0000256" key="5">
    <source>
        <dbReference type="ARBA" id="ARBA00022989"/>
    </source>
</evidence>
<protein>
    <submittedName>
        <fullName evidence="8">Chromate efflux transporter</fullName>
    </submittedName>
</protein>
<feature type="transmembrane region" description="Helical" evidence="7">
    <location>
        <begin position="360"/>
        <end position="385"/>
    </location>
</feature>
<evidence type="ECO:0000256" key="2">
    <source>
        <dbReference type="ARBA" id="ARBA00005262"/>
    </source>
</evidence>
<feature type="transmembrane region" description="Helical" evidence="7">
    <location>
        <begin position="268"/>
        <end position="288"/>
    </location>
</feature>
<dbReference type="RefSeq" id="WP_135583685.1">
    <property type="nucleotide sequence ID" value="NZ_RQEP01000005.1"/>
</dbReference>
<dbReference type="PIRSF" id="PIRSF004810">
    <property type="entry name" value="ChrA"/>
    <property type="match status" value="1"/>
</dbReference>